<dbReference type="AlphaFoldDB" id="A0A0M0G1T1"/>
<proteinExistence type="predicted"/>
<gene>
    <name evidence="2" type="ORF">AF331_16595</name>
</gene>
<keyword evidence="3" id="KW-1185">Reference proteome</keyword>
<protein>
    <submittedName>
        <fullName evidence="2">Uncharacterized protein</fullName>
    </submittedName>
</protein>
<accession>A0A0M0G1T1</accession>
<comment type="caution">
    <text evidence="2">The sequence shown here is derived from an EMBL/GenBank/DDBJ whole genome shotgun (WGS) entry which is preliminary data.</text>
</comment>
<dbReference type="EMBL" id="LGUE01000005">
    <property type="protein sequence ID" value="KON83780.1"/>
    <property type="molecule type" value="Genomic_DNA"/>
</dbReference>
<dbReference type="Proteomes" id="UP000037405">
    <property type="component" value="Unassembled WGS sequence"/>
</dbReference>
<evidence type="ECO:0000256" key="1">
    <source>
        <dbReference type="SAM" id="MobiDB-lite"/>
    </source>
</evidence>
<dbReference type="RefSeq" id="WP_053429187.1">
    <property type="nucleotide sequence ID" value="NZ_JAMQJB010000006.1"/>
</dbReference>
<dbReference type="PATRIC" id="fig|189381.12.peg.4312"/>
<evidence type="ECO:0000313" key="3">
    <source>
        <dbReference type="Proteomes" id="UP000037405"/>
    </source>
</evidence>
<feature type="region of interest" description="Disordered" evidence="1">
    <location>
        <begin position="21"/>
        <end position="108"/>
    </location>
</feature>
<dbReference type="PROSITE" id="PS51257">
    <property type="entry name" value="PROKAR_LIPOPROTEIN"/>
    <property type="match status" value="1"/>
</dbReference>
<organism evidence="2 3">
    <name type="scientific">Rossellomorea marisflavi</name>
    <dbReference type="NCBI Taxonomy" id="189381"/>
    <lineage>
        <taxon>Bacteria</taxon>
        <taxon>Bacillati</taxon>
        <taxon>Bacillota</taxon>
        <taxon>Bacilli</taxon>
        <taxon>Bacillales</taxon>
        <taxon>Bacillaceae</taxon>
        <taxon>Rossellomorea</taxon>
    </lineage>
</organism>
<dbReference type="OrthoDB" id="2943076at2"/>
<evidence type="ECO:0000313" key="2">
    <source>
        <dbReference type="EMBL" id="KON83780.1"/>
    </source>
</evidence>
<sequence>MKKHFWVGILLTITLLLIGGCSSDEKGAKPADDDLSNQDTVTEESTSEENESDSAVTEDDRDEEVNEETPAEPSDEEEETVDLEDQENEEEATSTPQTIEDNATQEEKDKAVAIVTDYLKEKGELVEDKDHFVQYDGTFDTYVIVRYSTLVSGHSSTNGRYVVDLKTKKVQDFDTIMDTITE</sequence>
<feature type="compositionally biased region" description="Basic and acidic residues" evidence="1">
    <location>
        <begin position="23"/>
        <end position="32"/>
    </location>
</feature>
<reference evidence="3" key="1">
    <citation type="submission" date="2015-07" db="EMBL/GenBank/DDBJ databases">
        <title>Fjat-14235 jcm11544.</title>
        <authorList>
            <person name="Liu B."/>
            <person name="Wang J."/>
            <person name="Zhu Y."/>
            <person name="Liu G."/>
            <person name="Chen Q."/>
            <person name="Chen Z."/>
            <person name="Lan J."/>
            <person name="Che J."/>
            <person name="Ge C."/>
            <person name="Shi H."/>
            <person name="Pan Z."/>
            <person name="Liu X."/>
        </authorList>
    </citation>
    <scope>NUCLEOTIDE SEQUENCE [LARGE SCALE GENOMIC DNA]</scope>
    <source>
        <strain evidence="3">JCM 11544</strain>
    </source>
</reference>
<name>A0A0M0G1T1_9BACI</name>
<feature type="compositionally biased region" description="Acidic residues" evidence="1">
    <location>
        <begin position="33"/>
        <end position="92"/>
    </location>
</feature>